<keyword evidence="3" id="KW-0100">Branched-chain amino acid biosynthesis</keyword>
<comment type="subunit">
    <text evidence="3">Heterodimer of LeuC and LeuD.</text>
</comment>
<evidence type="ECO:0000256" key="2">
    <source>
        <dbReference type="ARBA" id="ARBA00023239"/>
    </source>
</evidence>
<dbReference type="InterPro" id="IPR050075">
    <property type="entry name" value="LeuD"/>
</dbReference>
<proteinExistence type="inferred from homology"/>
<dbReference type="EMBL" id="LS483254">
    <property type="protein sequence ID" value="SQD92897.1"/>
    <property type="molecule type" value="Genomic_DNA"/>
</dbReference>
<dbReference type="HAMAP" id="MF_01032">
    <property type="entry name" value="LeuD_type2"/>
    <property type="match status" value="1"/>
</dbReference>
<sequence length="164" mass="17608">MIAGRAWKYGDNVNTDVIFPGRYTYARMEPAEMAKHALEDLDPSFAREVKPGDVIVGGRNFGCGSSREQAATCLVAAGVGAVVAKGFARIFFRNAINSGLLVLEIPDAVDVIQSGDRVEIDPERGVLIHRGKEYPFPPLPGVVQEILAAGGLIPYLRGQLAKEA</sequence>
<feature type="domain" description="Aconitase A/isopropylmalate dehydratase small subunit swivel" evidence="4">
    <location>
        <begin position="54"/>
        <end position="107"/>
    </location>
</feature>
<keyword evidence="6" id="KW-1185">Reference proteome</keyword>
<dbReference type="SUPFAM" id="SSF52016">
    <property type="entry name" value="LeuD/IlvD-like"/>
    <property type="match status" value="1"/>
</dbReference>
<dbReference type="PANTHER" id="PTHR43345:SF2">
    <property type="entry name" value="3-ISOPROPYLMALATE DEHYDRATASE SMALL SUBUNIT 1"/>
    <property type="match status" value="1"/>
</dbReference>
<dbReference type="Gene3D" id="3.20.19.10">
    <property type="entry name" value="Aconitase, domain 4"/>
    <property type="match status" value="1"/>
</dbReference>
<dbReference type="AlphaFoldDB" id="A0A2X3K6P0"/>
<comment type="similarity">
    <text evidence="1 3">Belongs to the LeuD family. LeuD type 2 subfamily.</text>
</comment>
<accession>A0A2X3K6P0</accession>
<name>A0A2X3K6P0_9BACT</name>
<dbReference type="OrthoDB" id="9777465at2"/>
<evidence type="ECO:0000256" key="3">
    <source>
        <dbReference type="HAMAP-Rule" id="MF_01032"/>
    </source>
</evidence>
<comment type="function">
    <text evidence="3">Catalyzes the isomerization between 2-isopropylmalate and 3-isopropylmalate, via the formation of 2-isopropylmaleate.</text>
</comment>
<gene>
    <name evidence="5" type="primary">lysU</name>
    <name evidence="3 5" type="synonym">leuD</name>
    <name evidence="5" type="ORF">BARAN1_0873</name>
</gene>
<protein>
    <recommendedName>
        <fullName evidence="3">3-isopropylmalate dehydratase small subunit</fullName>
        <ecNumber evidence="3">4.2.1.33</ecNumber>
    </recommendedName>
    <alternativeName>
        <fullName evidence="3">Alpha-IPM isomerase</fullName>
        <shortName evidence="3">IPMI</shortName>
    </alternativeName>
    <alternativeName>
        <fullName evidence="3">Isopropylmalate isomerase</fullName>
    </alternativeName>
</protein>
<dbReference type="UniPathway" id="UPA00048">
    <property type="reaction ID" value="UER00071"/>
</dbReference>
<comment type="pathway">
    <text evidence="3">Amino-acid biosynthesis; L-leucine biosynthesis; L-leucine from 3-methyl-2-oxobutanoate: step 2/4.</text>
</comment>
<dbReference type="InterPro" id="IPR011827">
    <property type="entry name" value="LeuD_type2/HacB/DmdB"/>
</dbReference>
<dbReference type="PANTHER" id="PTHR43345">
    <property type="entry name" value="3-ISOPROPYLMALATE DEHYDRATASE SMALL SUBUNIT 2-RELATED-RELATED"/>
    <property type="match status" value="1"/>
</dbReference>
<evidence type="ECO:0000313" key="5">
    <source>
        <dbReference type="EMBL" id="SQD92897.1"/>
    </source>
</evidence>
<evidence type="ECO:0000259" key="4">
    <source>
        <dbReference type="Pfam" id="PF00694"/>
    </source>
</evidence>
<dbReference type="InterPro" id="IPR015928">
    <property type="entry name" value="Aconitase/3IPM_dehydase_swvl"/>
</dbReference>
<comment type="catalytic activity">
    <reaction evidence="3">
        <text>(2R,3S)-3-isopropylmalate = (2S)-2-isopropylmalate</text>
        <dbReference type="Rhea" id="RHEA:32287"/>
        <dbReference type="ChEBI" id="CHEBI:1178"/>
        <dbReference type="ChEBI" id="CHEBI:35121"/>
        <dbReference type="EC" id="4.2.1.33"/>
    </reaction>
</comment>
<reference evidence="6" key="1">
    <citation type="submission" date="2018-05" db="EMBL/GenBank/DDBJ databases">
        <authorList>
            <person name="Hao L."/>
        </authorList>
    </citation>
    <scope>NUCLEOTIDE SEQUENCE [LARGE SCALE GENOMIC DNA]</scope>
</reference>
<organism evidence="5 6">
    <name type="scientific">Candidatus Bipolaricaulis anaerobius</name>
    <dbReference type="NCBI Taxonomy" id="2026885"/>
    <lineage>
        <taxon>Bacteria</taxon>
        <taxon>Candidatus Bipolaricaulota</taxon>
        <taxon>Candidatus Bipolaricaulia</taxon>
        <taxon>Candidatus Bipolaricaulales</taxon>
        <taxon>Candidatus Bipolaricaulaceae</taxon>
        <taxon>Candidatus Bipolaricaulis</taxon>
    </lineage>
</organism>
<dbReference type="Pfam" id="PF00694">
    <property type="entry name" value="Aconitase_C"/>
    <property type="match status" value="1"/>
</dbReference>
<keyword evidence="3" id="KW-0028">Amino-acid biosynthesis</keyword>
<dbReference type="KEGG" id="bana:BARAN1_0873"/>
<keyword evidence="3" id="KW-0432">Leucine biosynthesis</keyword>
<evidence type="ECO:0000313" key="6">
    <source>
        <dbReference type="Proteomes" id="UP000249818"/>
    </source>
</evidence>
<dbReference type="EC" id="4.2.1.33" evidence="3"/>
<evidence type="ECO:0000256" key="1">
    <source>
        <dbReference type="ARBA" id="ARBA00009869"/>
    </source>
</evidence>
<dbReference type="GO" id="GO:0003861">
    <property type="term" value="F:3-isopropylmalate dehydratase activity"/>
    <property type="evidence" value="ECO:0007669"/>
    <property type="project" value="UniProtKB-UniRule"/>
</dbReference>
<dbReference type="GO" id="GO:0009098">
    <property type="term" value="P:L-leucine biosynthetic process"/>
    <property type="evidence" value="ECO:0007669"/>
    <property type="project" value="UniProtKB-UniRule"/>
</dbReference>
<dbReference type="RefSeq" id="WP_122031196.1">
    <property type="nucleotide sequence ID" value="NZ_LS483254.1"/>
</dbReference>
<dbReference type="NCBIfam" id="TIGR02087">
    <property type="entry name" value="LEUD_arch"/>
    <property type="match status" value="1"/>
</dbReference>
<dbReference type="InterPro" id="IPR000573">
    <property type="entry name" value="AconitaseA/IPMdHydase_ssu_swvl"/>
</dbReference>
<dbReference type="Proteomes" id="UP000249818">
    <property type="component" value="Chromosome BARAN1"/>
</dbReference>
<keyword evidence="2 3" id="KW-0456">Lyase</keyword>